<feature type="domain" description="HTH tetR-type" evidence="6">
    <location>
        <begin position="4"/>
        <end position="64"/>
    </location>
</feature>
<feature type="DNA-binding region" description="H-T-H motif" evidence="5">
    <location>
        <begin position="27"/>
        <end position="46"/>
    </location>
</feature>
<dbReference type="Gene3D" id="1.10.357.10">
    <property type="entry name" value="Tetracycline Repressor, domain 2"/>
    <property type="match status" value="1"/>
</dbReference>
<dbReference type="Pfam" id="PF02909">
    <property type="entry name" value="TetR_C_1"/>
    <property type="match status" value="1"/>
</dbReference>
<dbReference type="SUPFAM" id="SSF48498">
    <property type="entry name" value="Tetracyclin repressor-like, C-terminal domain"/>
    <property type="match status" value="1"/>
</dbReference>
<protein>
    <submittedName>
        <fullName evidence="7">TetR family transcriptional regulator</fullName>
    </submittedName>
</protein>
<evidence type="ECO:0000256" key="3">
    <source>
        <dbReference type="ARBA" id="ARBA00023125"/>
    </source>
</evidence>
<evidence type="ECO:0000256" key="4">
    <source>
        <dbReference type="ARBA" id="ARBA00023163"/>
    </source>
</evidence>
<dbReference type="OrthoDB" id="329481at2"/>
<dbReference type="InterPro" id="IPR009057">
    <property type="entry name" value="Homeodomain-like_sf"/>
</dbReference>
<dbReference type="GO" id="GO:0000976">
    <property type="term" value="F:transcription cis-regulatory region binding"/>
    <property type="evidence" value="ECO:0007669"/>
    <property type="project" value="TreeGrafter"/>
</dbReference>
<dbReference type="PANTHER" id="PTHR30055">
    <property type="entry name" value="HTH-TYPE TRANSCRIPTIONAL REGULATOR RUTR"/>
    <property type="match status" value="1"/>
</dbReference>
<dbReference type="InterPro" id="IPR036271">
    <property type="entry name" value="Tet_transcr_reg_TetR-rel_C_sf"/>
</dbReference>
<name>A0A4Q2JKN5_9MICO</name>
<evidence type="ECO:0000256" key="1">
    <source>
        <dbReference type="ARBA" id="ARBA00022491"/>
    </source>
</evidence>
<dbReference type="PROSITE" id="PS50977">
    <property type="entry name" value="HTH_TETR_2"/>
    <property type="match status" value="1"/>
</dbReference>
<dbReference type="InterPro" id="IPR004111">
    <property type="entry name" value="Repressor_TetR_C"/>
</dbReference>
<dbReference type="GO" id="GO:0045892">
    <property type="term" value="P:negative regulation of DNA-templated transcription"/>
    <property type="evidence" value="ECO:0007669"/>
    <property type="project" value="InterPro"/>
</dbReference>
<keyword evidence="4" id="KW-0804">Transcription</keyword>
<dbReference type="SUPFAM" id="SSF46689">
    <property type="entry name" value="Homeodomain-like"/>
    <property type="match status" value="1"/>
</dbReference>
<proteinExistence type="predicted"/>
<evidence type="ECO:0000256" key="5">
    <source>
        <dbReference type="PROSITE-ProRule" id="PRU00335"/>
    </source>
</evidence>
<dbReference type="InterPro" id="IPR003012">
    <property type="entry name" value="Tet_transcr_reg_TetR"/>
</dbReference>
<sequence>MREKLTKDRVIDAAIAIADDGGLEAISMRRVGEQLAVEAMALYRHVSNKDELVNSMVERVAARFSVPPTETGWKGALRASGIAAYEVLKEHPWASAPLASRGHVGPERLRYVDAVLDRLREGGLSVQLAHYALHAYDGHVMGSMHRQARNDGEADAGVEVAALRAGELSAQYPRIAESMTEAVHDEDAEFELILDLILDGFDRLAQAGPSRP</sequence>
<evidence type="ECO:0000259" key="6">
    <source>
        <dbReference type="PROSITE" id="PS50977"/>
    </source>
</evidence>
<dbReference type="EMBL" id="SDPO01000004">
    <property type="protein sequence ID" value="RXZ46610.1"/>
    <property type="molecule type" value="Genomic_DNA"/>
</dbReference>
<evidence type="ECO:0000313" key="7">
    <source>
        <dbReference type="EMBL" id="RXZ46610.1"/>
    </source>
</evidence>
<keyword evidence="1" id="KW-0678">Repressor</keyword>
<dbReference type="InterPro" id="IPR050109">
    <property type="entry name" value="HTH-type_TetR-like_transc_reg"/>
</dbReference>
<dbReference type="Proteomes" id="UP000292935">
    <property type="component" value="Unassembled WGS sequence"/>
</dbReference>
<dbReference type="GO" id="GO:0003700">
    <property type="term" value="F:DNA-binding transcription factor activity"/>
    <property type="evidence" value="ECO:0007669"/>
    <property type="project" value="TreeGrafter"/>
</dbReference>
<organism evidence="7 8">
    <name type="scientific">Agromyces fucosus</name>
    <dbReference type="NCBI Taxonomy" id="41985"/>
    <lineage>
        <taxon>Bacteria</taxon>
        <taxon>Bacillati</taxon>
        <taxon>Actinomycetota</taxon>
        <taxon>Actinomycetes</taxon>
        <taxon>Micrococcales</taxon>
        <taxon>Microbacteriaceae</taxon>
        <taxon>Agromyces</taxon>
    </lineage>
</organism>
<gene>
    <name evidence="7" type="ORF">ESP57_17185</name>
</gene>
<evidence type="ECO:0000313" key="8">
    <source>
        <dbReference type="Proteomes" id="UP000292935"/>
    </source>
</evidence>
<dbReference type="GO" id="GO:0046677">
    <property type="term" value="P:response to antibiotic"/>
    <property type="evidence" value="ECO:0007669"/>
    <property type="project" value="InterPro"/>
</dbReference>
<dbReference type="PANTHER" id="PTHR30055:SF151">
    <property type="entry name" value="TRANSCRIPTIONAL REGULATORY PROTEIN"/>
    <property type="match status" value="1"/>
</dbReference>
<keyword evidence="2" id="KW-0805">Transcription regulation</keyword>
<comment type="caution">
    <text evidence="7">The sequence shown here is derived from an EMBL/GenBank/DDBJ whole genome shotgun (WGS) entry which is preliminary data.</text>
</comment>
<dbReference type="Pfam" id="PF00440">
    <property type="entry name" value="TetR_N"/>
    <property type="match status" value="1"/>
</dbReference>
<dbReference type="InterPro" id="IPR001647">
    <property type="entry name" value="HTH_TetR"/>
</dbReference>
<dbReference type="AlphaFoldDB" id="A0A4Q2JKN5"/>
<accession>A0A4Q2JKN5</accession>
<reference evidence="7 8" key="1">
    <citation type="submission" date="2019-01" db="EMBL/GenBank/DDBJ databases">
        <authorList>
            <person name="Li J."/>
        </authorList>
    </citation>
    <scope>NUCLEOTIDE SEQUENCE [LARGE SCALE GENOMIC DNA]</scope>
    <source>
        <strain evidence="7 8">CCUG 35506</strain>
    </source>
</reference>
<evidence type="ECO:0000256" key="2">
    <source>
        <dbReference type="ARBA" id="ARBA00023015"/>
    </source>
</evidence>
<dbReference type="PRINTS" id="PR00400">
    <property type="entry name" value="TETREPRESSOR"/>
</dbReference>
<keyword evidence="3 5" id="KW-0238">DNA-binding</keyword>
<keyword evidence="8" id="KW-1185">Reference proteome</keyword>